<protein>
    <recommendedName>
        <fullName evidence="4">Phosphatidylinositol-specific phospholipase C X domain-containing protein</fullName>
    </recommendedName>
</protein>
<dbReference type="Gene3D" id="3.20.20.190">
    <property type="entry name" value="Phosphatidylinositol (PI) phosphodiesterase"/>
    <property type="match status" value="1"/>
</dbReference>
<feature type="region of interest" description="Disordered" evidence="1">
    <location>
        <begin position="412"/>
        <end position="431"/>
    </location>
</feature>
<dbReference type="Proteomes" id="UP000230233">
    <property type="component" value="Chromosome X"/>
</dbReference>
<dbReference type="GO" id="GO:0006629">
    <property type="term" value="P:lipid metabolic process"/>
    <property type="evidence" value="ECO:0007669"/>
    <property type="project" value="InterPro"/>
</dbReference>
<evidence type="ECO:0000313" key="3">
    <source>
        <dbReference type="Proteomes" id="UP000230233"/>
    </source>
</evidence>
<dbReference type="AlphaFoldDB" id="A0A2G5SJW4"/>
<dbReference type="OrthoDB" id="194775at2759"/>
<proteinExistence type="predicted"/>
<dbReference type="STRING" id="1611254.A0A2G5SJW4"/>
<comment type="caution">
    <text evidence="2">The sequence shown here is derived from an EMBL/GenBank/DDBJ whole genome shotgun (WGS) entry which is preliminary data.</text>
</comment>
<feature type="region of interest" description="Disordered" evidence="1">
    <location>
        <begin position="336"/>
        <end position="355"/>
    </location>
</feature>
<dbReference type="GO" id="GO:0008081">
    <property type="term" value="F:phosphoric diester hydrolase activity"/>
    <property type="evidence" value="ECO:0007669"/>
    <property type="project" value="InterPro"/>
</dbReference>
<dbReference type="InterPro" id="IPR017946">
    <property type="entry name" value="PLC-like_Pdiesterase_TIM-brl"/>
</dbReference>
<dbReference type="SUPFAM" id="SSF51695">
    <property type="entry name" value="PLC-like phosphodiesterases"/>
    <property type="match status" value="1"/>
</dbReference>
<name>A0A2G5SJW4_9PELO</name>
<dbReference type="EMBL" id="PDUG01000006">
    <property type="protein sequence ID" value="PIC15394.1"/>
    <property type="molecule type" value="Genomic_DNA"/>
</dbReference>
<gene>
    <name evidence="2" type="primary">Cni-F38E9.1</name>
    <name evidence="2" type="synonym">Cnig_chr_X.g22387</name>
    <name evidence="2" type="ORF">B9Z55_022387</name>
</gene>
<evidence type="ECO:0000256" key="1">
    <source>
        <dbReference type="SAM" id="MobiDB-lite"/>
    </source>
</evidence>
<dbReference type="PANTHER" id="PTHR13593:SF113">
    <property type="entry name" value="SI:DKEY-266F7.9"/>
    <property type="match status" value="1"/>
</dbReference>
<reference evidence="3" key="1">
    <citation type="submission" date="2017-10" db="EMBL/GenBank/DDBJ databases">
        <title>Rapid genome shrinkage in a self-fertile nematode reveals novel sperm competition proteins.</title>
        <authorList>
            <person name="Yin D."/>
            <person name="Schwarz E.M."/>
            <person name="Thomas C.G."/>
            <person name="Felde R.L."/>
            <person name="Korf I.F."/>
            <person name="Cutter A.D."/>
            <person name="Schartner C.M."/>
            <person name="Ralston E.J."/>
            <person name="Meyer B.J."/>
            <person name="Haag E.S."/>
        </authorList>
    </citation>
    <scope>NUCLEOTIDE SEQUENCE [LARGE SCALE GENOMIC DNA]</scope>
    <source>
        <strain evidence="3">JU1422</strain>
    </source>
</reference>
<evidence type="ECO:0008006" key="4">
    <source>
        <dbReference type="Google" id="ProtNLM"/>
    </source>
</evidence>
<organism evidence="2 3">
    <name type="scientific">Caenorhabditis nigoni</name>
    <dbReference type="NCBI Taxonomy" id="1611254"/>
    <lineage>
        <taxon>Eukaryota</taxon>
        <taxon>Metazoa</taxon>
        <taxon>Ecdysozoa</taxon>
        <taxon>Nematoda</taxon>
        <taxon>Chromadorea</taxon>
        <taxon>Rhabditida</taxon>
        <taxon>Rhabditina</taxon>
        <taxon>Rhabditomorpha</taxon>
        <taxon>Rhabditoidea</taxon>
        <taxon>Rhabditidae</taxon>
        <taxon>Peloderinae</taxon>
        <taxon>Caenorhabditis</taxon>
    </lineage>
</organism>
<dbReference type="PANTHER" id="PTHR13593">
    <property type="match status" value="1"/>
</dbReference>
<accession>A0A2G5SJW4</accession>
<sequence length="583" mass="66303">MSDWMGRLPCFVKKKAFCMLVIPGSHDSGAFWFNLPLGYAHDQAFIDYVRRFKCMLVKNIFKRWGLTQNLTIVEQLENGIRFFDLRLELALDERCFAQPEIEQDPNDPVRKSCFIVHGLYGTDWLKLVHQIVSFLAIHTEEVIILNASHTYRMDDQHFRRFFLHPLERVASRSQIGLCSTKVDLRTITLEELLYNNFRIIVVGPKDQDVDDICFRSAAIQNKWPRKNNAADILTFLKAEIHAPITPGFRVLQGVITPKLSDVIRNFRNSLRVLFSMPLRGLIKEWLAGLDEEEAGLMNIIITDQVDTEFCRLAYYLNVADCPDHPLDDQRNPHLDTNPLVNDIPKDTIPPPRLQLIDTKNGIAPSARRYSEPEFLIEEIFDDELSTPSDAPKKPNRASVMIQQIEMVPADQLEGRCSSPVSPVPPPKPRRHTQRIPFVMEVEPIPDDVLPCQSIPRGPMSRPTGTPVRIALPVTAEELRLAALGEYPPYGSEFFYRDVNKKEGSVTEEPIVEEPVDTIIESPQELALPAPTPSLFDAEECEASVDESSPLICTEVEHMVENLVINSTMDAMDNLAGRFQKHSE</sequence>
<evidence type="ECO:0000313" key="2">
    <source>
        <dbReference type="EMBL" id="PIC15394.1"/>
    </source>
</evidence>
<keyword evidence="3" id="KW-1185">Reference proteome</keyword>
<dbReference type="InterPro" id="IPR051057">
    <property type="entry name" value="PI-PLC_domain"/>
</dbReference>